<evidence type="ECO:0000313" key="12">
    <source>
        <dbReference type="Proteomes" id="UP001218246"/>
    </source>
</evidence>
<dbReference type="InterPro" id="IPR015500">
    <property type="entry name" value="Peptidase_S8_subtilisin-rel"/>
</dbReference>
<dbReference type="PROSITE" id="PS00137">
    <property type="entry name" value="SUBTILASE_HIS"/>
    <property type="match status" value="1"/>
</dbReference>
<keyword evidence="8" id="KW-0106">Calcium</keyword>
<evidence type="ECO:0000313" key="11">
    <source>
        <dbReference type="EMBL" id="MDG5755547.1"/>
    </source>
</evidence>
<evidence type="ECO:0000259" key="10">
    <source>
        <dbReference type="Pfam" id="PF00082"/>
    </source>
</evidence>
<keyword evidence="12" id="KW-1185">Reference proteome</keyword>
<name>A0ABT6HA36_9BACI</name>
<evidence type="ECO:0000256" key="3">
    <source>
        <dbReference type="ARBA" id="ARBA00011073"/>
    </source>
</evidence>
<dbReference type="RefSeq" id="WP_278018703.1">
    <property type="nucleotide sequence ID" value="NZ_JARRRY010000033.1"/>
</dbReference>
<evidence type="ECO:0000256" key="5">
    <source>
        <dbReference type="ARBA" id="ARBA00022670"/>
    </source>
</evidence>
<dbReference type="Gene3D" id="3.40.50.200">
    <property type="entry name" value="Peptidase S8/S53 domain"/>
    <property type="match status" value="1"/>
</dbReference>
<dbReference type="EMBL" id="JARULN010000033">
    <property type="protein sequence ID" value="MDG5755547.1"/>
    <property type="molecule type" value="Genomic_DNA"/>
</dbReference>
<comment type="caution">
    <text evidence="9">Lacks conserved residue(s) required for the propagation of feature annotation.</text>
</comment>
<keyword evidence="5" id="KW-0645">Protease</keyword>
<sequence length="119" mass="13425">MIVLAVIAIPVFFLLYSSTLETYEEHRESDIRWLTKKEGQLTSWGRESLNLERENSEEKPKVRVAILDSGIDKQHEDLVGRVVKEYNAINPKEEVKDIYGHGTAVAGIIAANNNTQGKT</sequence>
<evidence type="ECO:0000256" key="9">
    <source>
        <dbReference type="PROSITE-ProRule" id="PRU01240"/>
    </source>
</evidence>
<evidence type="ECO:0000256" key="8">
    <source>
        <dbReference type="ARBA" id="ARBA00022837"/>
    </source>
</evidence>
<dbReference type="PROSITE" id="PS00136">
    <property type="entry name" value="SUBTILASE_ASP"/>
    <property type="match status" value="1"/>
</dbReference>
<comment type="caution">
    <text evidence="11">The sequence shown here is derived from an EMBL/GenBank/DDBJ whole genome shotgun (WGS) entry which is preliminary data.</text>
</comment>
<evidence type="ECO:0000256" key="1">
    <source>
        <dbReference type="ARBA" id="ARBA00001913"/>
    </source>
</evidence>
<dbReference type="PANTHER" id="PTHR43806:SF11">
    <property type="entry name" value="CEREVISIN-RELATED"/>
    <property type="match status" value="1"/>
</dbReference>
<dbReference type="Proteomes" id="UP001218246">
    <property type="component" value="Unassembled WGS sequence"/>
</dbReference>
<dbReference type="InterPro" id="IPR022398">
    <property type="entry name" value="Peptidase_S8_His-AS"/>
</dbReference>
<gene>
    <name evidence="11" type="ORF">P6P90_16750</name>
</gene>
<dbReference type="PANTHER" id="PTHR43806">
    <property type="entry name" value="PEPTIDASE S8"/>
    <property type="match status" value="1"/>
</dbReference>
<proteinExistence type="inferred from homology"/>
<dbReference type="Pfam" id="PF00082">
    <property type="entry name" value="Peptidase_S8"/>
    <property type="match status" value="1"/>
</dbReference>
<dbReference type="PRINTS" id="PR00723">
    <property type="entry name" value="SUBTILISIN"/>
</dbReference>
<comment type="similarity">
    <text evidence="3 9">Belongs to the peptidase S8 family.</text>
</comment>
<dbReference type="InterPro" id="IPR023827">
    <property type="entry name" value="Peptidase_S8_Asp-AS"/>
</dbReference>
<organism evidence="11 12">
    <name type="scientific">Ectobacillus antri</name>
    <dbReference type="NCBI Taxonomy" id="2486280"/>
    <lineage>
        <taxon>Bacteria</taxon>
        <taxon>Bacillati</taxon>
        <taxon>Bacillota</taxon>
        <taxon>Bacilli</taxon>
        <taxon>Bacillales</taxon>
        <taxon>Bacillaceae</taxon>
        <taxon>Ectobacillus</taxon>
    </lineage>
</organism>
<reference evidence="11 12" key="1">
    <citation type="submission" date="2023-04" db="EMBL/GenBank/DDBJ databases">
        <title>Ectobacillus antri isolated from activated sludge.</title>
        <authorList>
            <person name="Yan P."/>
            <person name="Liu X."/>
        </authorList>
    </citation>
    <scope>NUCLEOTIDE SEQUENCE [LARGE SCALE GENOMIC DNA]</scope>
    <source>
        <strain evidence="11 12">C18H</strain>
    </source>
</reference>
<dbReference type="InterPro" id="IPR000209">
    <property type="entry name" value="Peptidase_S8/S53_dom"/>
</dbReference>
<dbReference type="SUPFAM" id="SSF52743">
    <property type="entry name" value="Subtilisin-like"/>
    <property type="match status" value="1"/>
</dbReference>
<protein>
    <submittedName>
        <fullName evidence="11">S8 family serine peptidase</fullName>
    </submittedName>
</protein>
<dbReference type="PROSITE" id="PS51892">
    <property type="entry name" value="SUBTILASE"/>
    <property type="match status" value="1"/>
</dbReference>
<evidence type="ECO:0000256" key="4">
    <source>
        <dbReference type="ARBA" id="ARBA00022525"/>
    </source>
</evidence>
<keyword evidence="4" id="KW-0964">Secreted</keyword>
<keyword evidence="6" id="KW-0378">Hydrolase</keyword>
<accession>A0ABT6HA36</accession>
<feature type="domain" description="Peptidase S8/S53" evidence="10">
    <location>
        <begin position="61"/>
        <end position="115"/>
    </location>
</feature>
<comment type="subcellular location">
    <subcellularLocation>
        <location evidence="2">Secreted</location>
    </subcellularLocation>
</comment>
<dbReference type="InterPro" id="IPR050131">
    <property type="entry name" value="Peptidase_S8_subtilisin-like"/>
</dbReference>
<dbReference type="InterPro" id="IPR036852">
    <property type="entry name" value="Peptidase_S8/S53_dom_sf"/>
</dbReference>
<evidence type="ECO:0000256" key="7">
    <source>
        <dbReference type="ARBA" id="ARBA00022825"/>
    </source>
</evidence>
<comment type="cofactor">
    <cofactor evidence="1">
        <name>Ca(2+)</name>
        <dbReference type="ChEBI" id="CHEBI:29108"/>
    </cofactor>
</comment>
<evidence type="ECO:0000256" key="6">
    <source>
        <dbReference type="ARBA" id="ARBA00022801"/>
    </source>
</evidence>
<keyword evidence="7" id="KW-0720">Serine protease</keyword>
<evidence type="ECO:0000256" key="2">
    <source>
        <dbReference type="ARBA" id="ARBA00004613"/>
    </source>
</evidence>